<feature type="binding site" evidence="13">
    <location>
        <begin position="153"/>
        <end position="160"/>
    </location>
    <ligand>
        <name>ATP</name>
        <dbReference type="ChEBI" id="CHEBI:30616"/>
    </ligand>
</feature>
<evidence type="ECO:0000256" key="13">
    <source>
        <dbReference type="HAMAP-Rule" id="MF_01249"/>
    </source>
</evidence>
<accession>A0A367ZLG7</accession>
<keyword evidence="10 13" id="KW-0460">Magnesium</keyword>
<dbReference type="CDD" id="cd01918">
    <property type="entry name" value="HprK_C"/>
    <property type="match status" value="1"/>
</dbReference>
<keyword evidence="5 13" id="KW-0808">Transferase</keyword>
<comment type="cofactor">
    <cofactor evidence="2 13">
        <name>Mg(2+)</name>
        <dbReference type="ChEBI" id="CHEBI:18420"/>
    </cofactor>
</comment>
<dbReference type="GO" id="GO:0000155">
    <property type="term" value="F:phosphorelay sensor kinase activity"/>
    <property type="evidence" value="ECO:0007669"/>
    <property type="project" value="InterPro"/>
</dbReference>
<dbReference type="GO" id="GO:0000287">
    <property type="term" value="F:magnesium ion binding"/>
    <property type="evidence" value="ECO:0007669"/>
    <property type="project" value="UniProtKB-UniRule"/>
</dbReference>
<dbReference type="Gene3D" id="3.40.1390.20">
    <property type="entry name" value="HprK N-terminal domain-like"/>
    <property type="match status" value="1"/>
</dbReference>
<comment type="similarity">
    <text evidence="3 13">Belongs to the HPrK/P family.</text>
</comment>
<evidence type="ECO:0000256" key="5">
    <source>
        <dbReference type="ARBA" id="ARBA00022679"/>
    </source>
</evidence>
<evidence type="ECO:0000259" key="14">
    <source>
        <dbReference type="Pfam" id="PF02603"/>
    </source>
</evidence>
<feature type="active site" description="Proton acceptor; for phosphorylation activity. Proton donor; for dephosphorylation activity" evidence="13">
    <location>
        <position position="177"/>
    </location>
</feature>
<feature type="region of interest" description="Important for the catalytic mechanism of dephosphorylation" evidence="13">
    <location>
        <begin position="264"/>
        <end position="269"/>
    </location>
</feature>
<comment type="miscellaneous">
    <text evidence="13">Both phosphorylation and phosphorolysis are carried out by the same active site and suggest a common mechanism for both reactions.</text>
</comment>
<evidence type="ECO:0000313" key="16">
    <source>
        <dbReference type="EMBL" id="RCK78933.1"/>
    </source>
</evidence>
<feature type="binding site" evidence="13">
    <location>
        <position position="160"/>
    </location>
    <ligand>
        <name>Mg(2+)</name>
        <dbReference type="ChEBI" id="CHEBI:18420"/>
    </ligand>
</feature>
<dbReference type="InterPro" id="IPR028979">
    <property type="entry name" value="Ser_kin/Pase_Hpr-like_N_sf"/>
</dbReference>
<dbReference type="GO" id="GO:0005524">
    <property type="term" value="F:ATP binding"/>
    <property type="evidence" value="ECO:0007669"/>
    <property type="project" value="UniProtKB-UniRule"/>
</dbReference>
<dbReference type="Gene3D" id="3.40.50.300">
    <property type="entry name" value="P-loop containing nucleotide triphosphate hydrolases"/>
    <property type="match status" value="1"/>
</dbReference>
<protein>
    <recommendedName>
        <fullName evidence="13">HPr kinase/phosphorylase</fullName>
        <shortName evidence="13">HPrK/P</shortName>
        <ecNumber evidence="13">2.7.11.-</ecNumber>
        <ecNumber evidence="13">2.7.4.-</ecNumber>
    </recommendedName>
    <alternativeName>
        <fullName evidence="13">HPr(Ser) kinase/phosphorylase</fullName>
    </alternativeName>
</protein>
<gene>
    <name evidence="13" type="primary">hprK</name>
    <name evidence="16" type="ORF">OZSIB_0484</name>
</gene>
<evidence type="ECO:0000313" key="17">
    <source>
        <dbReference type="Proteomes" id="UP000252355"/>
    </source>
</evidence>
<reference evidence="16 17" key="1">
    <citation type="submission" date="2018-05" db="EMBL/GenBank/DDBJ databases">
        <title>A metagenomic window into the 2 km-deep terrestrial subsurface aquifer revealed taxonomically and functionally diverse microbial community comprising novel uncultured bacterial lineages.</title>
        <authorList>
            <person name="Kadnikov V.V."/>
            <person name="Mardanov A.V."/>
            <person name="Beletsky A.V."/>
            <person name="Banks D."/>
            <person name="Pimenov N.V."/>
            <person name="Frank Y.A."/>
            <person name="Karnachuk O.V."/>
            <person name="Ravin N.V."/>
        </authorList>
    </citation>
    <scope>NUCLEOTIDE SEQUENCE [LARGE SCALE GENOMIC DNA]</scope>
    <source>
        <strain evidence="16">BY5</strain>
    </source>
</reference>
<feature type="active site" evidence="13">
    <location>
        <position position="138"/>
    </location>
</feature>
<keyword evidence="11 13" id="KW-0511">Multifunctional enzyme</keyword>
<comment type="function">
    <text evidence="13">Catalyzes the ATP- as well as the pyrophosphate-dependent phosphorylation of a specific serine residue in HPr, a phosphocarrier protein of the phosphoenolpyruvate-dependent sugar phosphotransferase system (PTS). HprK/P also catalyzes the pyrophosphate-producing, inorganic phosphate-dependent dephosphorylation (phosphorolysis) of seryl-phosphorylated HPr (P-Ser-HPr).</text>
</comment>
<keyword evidence="8 13" id="KW-0418">Kinase</keyword>
<dbReference type="InterPro" id="IPR011126">
    <property type="entry name" value="Hpr_kin/Pase_Hpr_N"/>
</dbReference>
<dbReference type="EMBL" id="QOQW01000017">
    <property type="protein sequence ID" value="RCK78933.1"/>
    <property type="molecule type" value="Genomic_DNA"/>
</dbReference>
<dbReference type="AlphaFoldDB" id="A0A367ZLG7"/>
<dbReference type="GO" id="GO:0006109">
    <property type="term" value="P:regulation of carbohydrate metabolic process"/>
    <property type="evidence" value="ECO:0007669"/>
    <property type="project" value="UniProtKB-UniRule"/>
</dbReference>
<name>A0A367ZLG7_9BACT</name>
<evidence type="ECO:0000256" key="1">
    <source>
        <dbReference type="ARBA" id="ARBA00001120"/>
    </source>
</evidence>
<dbReference type="FunFam" id="3.40.50.300:FF:000174">
    <property type="entry name" value="HPr kinase/phosphorylase"/>
    <property type="match status" value="1"/>
</dbReference>
<dbReference type="InterPro" id="IPR011104">
    <property type="entry name" value="Hpr_kin/Pase_C"/>
</dbReference>
<keyword evidence="6 13" id="KW-0479">Metal-binding</keyword>
<keyword evidence="9 13" id="KW-0067">ATP-binding</keyword>
<evidence type="ECO:0000256" key="6">
    <source>
        <dbReference type="ARBA" id="ARBA00022723"/>
    </source>
</evidence>
<evidence type="ECO:0000256" key="8">
    <source>
        <dbReference type="ARBA" id="ARBA00022777"/>
    </source>
</evidence>
<dbReference type="NCBIfam" id="TIGR00679">
    <property type="entry name" value="hpr-ser"/>
    <property type="match status" value="1"/>
</dbReference>
<dbReference type="GO" id="GO:0004712">
    <property type="term" value="F:protein serine/threonine/tyrosine kinase activity"/>
    <property type="evidence" value="ECO:0007669"/>
    <property type="project" value="UniProtKB-UniRule"/>
</dbReference>
<feature type="active site" evidence="13">
    <location>
        <position position="243"/>
    </location>
</feature>
<dbReference type="GO" id="GO:0004674">
    <property type="term" value="F:protein serine/threonine kinase activity"/>
    <property type="evidence" value="ECO:0007669"/>
    <property type="project" value="UniProtKB-KW"/>
</dbReference>
<feature type="domain" description="HPr(Ser) kinase/phosphorylase N-terminal" evidence="14">
    <location>
        <begin position="4"/>
        <end position="127"/>
    </location>
</feature>
<dbReference type="InterPro" id="IPR003755">
    <property type="entry name" value="HPr(Ser)_kin/Pase"/>
</dbReference>
<dbReference type="Proteomes" id="UP000252355">
    <property type="component" value="Unassembled WGS sequence"/>
</dbReference>
<feature type="binding site" evidence="13">
    <location>
        <position position="202"/>
    </location>
    <ligand>
        <name>Mg(2+)</name>
        <dbReference type="ChEBI" id="CHEBI:18420"/>
    </ligand>
</feature>
<evidence type="ECO:0000256" key="9">
    <source>
        <dbReference type="ARBA" id="ARBA00022840"/>
    </source>
</evidence>
<comment type="catalytic activity">
    <reaction evidence="1 13">
        <text>[HPr protein]-L-serine + ATP = [HPr protein]-O-phospho-L-serine + ADP + H(+)</text>
        <dbReference type="Rhea" id="RHEA:46600"/>
        <dbReference type="Rhea" id="RHEA-COMP:11602"/>
        <dbReference type="Rhea" id="RHEA-COMP:11603"/>
        <dbReference type="ChEBI" id="CHEBI:15378"/>
        <dbReference type="ChEBI" id="CHEBI:29999"/>
        <dbReference type="ChEBI" id="CHEBI:30616"/>
        <dbReference type="ChEBI" id="CHEBI:83421"/>
        <dbReference type="ChEBI" id="CHEBI:456216"/>
    </reaction>
</comment>
<dbReference type="Pfam" id="PF07475">
    <property type="entry name" value="Hpr_kinase_C"/>
    <property type="match status" value="1"/>
</dbReference>
<sequence length="307" mass="34702">MALVLVREIVADQGLTLIAGQPGLDRKIISPEVHRPGLELAGFFEHFGYERIIVLGRTELAYLGEQPPETRKVRLRQLLFFNIPCIIVTDDLLVLDELIDLCNQKGIPILRTAQRAGEFIYQLSRYLHNRFAPRKSVHGVFVEVYGVGILIMGPSGIGKSECALELIKRGHRLVADDAVQLTKISDHKIVGSPDEMIRHHMEIRGLGIIDIQALFGISATAEEKPVELVIQFEKWDDKKEYDRLGILQKTIKFLKVEVPITTIPVREGRNLAVVVETAAMNYYLKRMGITSAENFARQLQSKMLKNR</sequence>
<proteinExistence type="inferred from homology"/>
<feature type="domain" description="HPr kinase/phosphorylase C-terminal" evidence="15">
    <location>
        <begin position="130"/>
        <end position="298"/>
    </location>
</feature>
<organism evidence="16 17">
    <name type="scientific">Candidatus Ozemobacter sibiricus</name>
    <dbReference type="NCBI Taxonomy" id="2268124"/>
    <lineage>
        <taxon>Bacteria</taxon>
        <taxon>Candidatus Ozemobacteria</taxon>
        <taxon>Candidatus Ozemobacterales</taxon>
        <taxon>Candidatus Ozemobacteraceae</taxon>
        <taxon>Candidatus Ozemobacter</taxon>
    </lineage>
</organism>
<dbReference type="PANTHER" id="PTHR30305">
    <property type="entry name" value="PROTEIN YJDM-RELATED"/>
    <property type="match status" value="1"/>
</dbReference>
<evidence type="ECO:0000259" key="15">
    <source>
        <dbReference type="Pfam" id="PF07475"/>
    </source>
</evidence>
<evidence type="ECO:0000256" key="7">
    <source>
        <dbReference type="ARBA" id="ARBA00022741"/>
    </source>
</evidence>
<comment type="domain">
    <text evidence="13">The Walker A ATP-binding motif also binds Pi and PPi.</text>
</comment>
<evidence type="ECO:0000256" key="10">
    <source>
        <dbReference type="ARBA" id="ARBA00022842"/>
    </source>
</evidence>
<feature type="region of interest" description="Important for the catalytic mechanism of both phosphorylation and dephosphorylation" evidence="13">
    <location>
        <begin position="201"/>
        <end position="210"/>
    </location>
</feature>
<evidence type="ECO:0000256" key="4">
    <source>
        <dbReference type="ARBA" id="ARBA00022527"/>
    </source>
</evidence>
<dbReference type="SUPFAM" id="SSF53795">
    <property type="entry name" value="PEP carboxykinase-like"/>
    <property type="match status" value="1"/>
</dbReference>
<evidence type="ECO:0000256" key="12">
    <source>
        <dbReference type="ARBA" id="ARBA00047657"/>
    </source>
</evidence>
<feature type="active site" evidence="13">
    <location>
        <position position="159"/>
    </location>
</feature>
<keyword evidence="4 13" id="KW-0723">Serine/threonine-protein kinase</keyword>
<dbReference type="HAMAP" id="MF_01249">
    <property type="entry name" value="HPr_kinase"/>
    <property type="match status" value="1"/>
</dbReference>
<dbReference type="Pfam" id="PF02603">
    <property type="entry name" value="Hpr_kinase_N"/>
    <property type="match status" value="1"/>
</dbReference>
<dbReference type="SUPFAM" id="SSF75138">
    <property type="entry name" value="HprK N-terminal domain-like"/>
    <property type="match status" value="1"/>
</dbReference>
<dbReference type="InterPro" id="IPR027417">
    <property type="entry name" value="P-loop_NTPase"/>
</dbReference>
<dbReference type="EC" id="2.7.11.-" evidence="13"/>
<dbReference type="EC" id="2.7.4.-" evidence="13"/>
<comment type="subunit">
    <text evidence="13">Homohexamer.</text>
</comment>
<dbReference type="PANTHER" id="PTHR30305:SF1">
    <property type="entry name" value="HPR KINASE_PHOSPHORYLASE"/>
    <property type="match status" value="1"/>
</dbReference>
<evidence type="ECO:0000256" key="2">
    <source>
        <dbReference type="ARBA" id="ARBA00001946"/>
    </source>
</evidence>
<evidence type="ECO:0000256" key="3">
    <source>
        <dbReference type="ARBA" id="ARBA00006883"/>
    </source>
</evidence>
<comment type="catalytic activity">
    <reaction evidence="12 13">
        <text>[HPr protein]-O-phospho-L-serine + phosphate + H(+) = [HPr protein]-L-serine + diphosphate</text>
        <dbReference type="Rhea" id="RHEA:46604"/>
        <dbReference type="Rhea" id="RHEA-COMP:11602"/>
        <dbReference type="Rhea" id="RHEA-COMP:11603"/>
        <dbReference type="ChEBI" id="CHEBI:15378"/>
        <dbReference type="ChEBI" id="CHEBI:29999"/>
        <dbReference type="ChEBI" id="CHEBI:33019"/>
        <dbReference type="ChEBI" id="CHEBI:43474"/>
        <dbReference type="ChEBI" id="CHEBI:83421"/>
    </reaction>
</comment>
<comment type="caution">
    <text evidence="16">The sequence shown here is derived from an EMBL/GenBank/DDBJ whole genome shotgun (WGS) entry which is preliminary data.</text>
</comment>
<evidence type="ECO:0000256" key="11">
    <source>
        <dbReference type="ARBA" id="ARBA00023268"/>
    </source>
</evidence>
<keyword evidence="7 13" id="KW-0547">Nucleotide-binding</keyword>